<evidence type="ECO:0000313" key="3">
    <source>
        <dbReference type="Proteomes" id="UP001549320"/>
    </source>
</evidence>
<name>A0ABV2QDZ8_9BURK</name>
<dbReference type="InterPro" id="IPR023606">
    <property type="entry name" value="CoA-Trfase_III_dom_1_sf"/>
</dbReference>
<gene>
    <name evidence="2" type="ORF">ABIE13_004382</name>
</gene>
<keyword evidence="1" id="KW-0808">Transferase</keyword>
<reference evidence="2 3" key="1">
    <citation type="submission" date="2024-06" db="EMBL/GenBank/DDBJ databases">
        <title>Sorghum-associated microbial communities from plants grown in Nebraska, USA.</title>
        <authorList>
            <person name="Schachtman D."/>
        </authorList>
    </citation>
    <scope>NUCLEOTIDE SEQUENCE [LARGE SCALE GENOMIC DNA]</scope>
    <source>
        <strain evidence="2 3">2709</strain>
    </source>
</reference>
<dbReference type="InterPro" id="IPR003673">
    <property type="entry name" value="CoA-Trfase_fam_III"/>
</dbReference>
<protein>
    <submittedName>
        <fullName evidence="2">Crotonobetainyl-CoA:carnitine CoA-transferase CaiB-like acyl-CoA transferase</fullName>
    </submittedName>
</protein>
<evidence type="ECO:0000313" key="2">
    <source>
        <dbReference type="EMBL" id="MET4579254.1"/>
    </source>
</evidence>
<dbReference type="Proteomes" id="UP001549320">
    <property type="component" value="Unassembled WGS sequence"/>
</dbReference>
<dbReference type="InterPro" id="IPR044855">
    <property type="entry name" value="CoA-Trfase_III_dom3_sf"/>
</dbReference>
<dbReference type="EMBL" id="JBEPSH010000009">
    <property type="protein sequence ID" value="MET4579254.1"/>
    <property type="molecule type" value="Genomic_DNA"/>
</dbReference>
<dbReference type="Pfam" id="PF02515">
    <property type="entry name" value="CoA_transf_3"/>
    <property type="match status" value="1"/>
</dbReference>
<keyword evidence="3" id="KW-1185">Reference proteome</keyword>
<organism evidence="2 3">
    <name type="scientific">Ottowia thiooxydans</name>
    <dbReference type="NCBI Taxonomy" id="219182"/>
    <lineage>
        <taxon>Bacteria</taxon>
        <taxon>Pseudomonadati</taxon>
        <taxon>Pseudomonadota</taxon>
        <taxon>Betaproteobacteria</taxon>
        <taxon>Burkholderiales</taxon>
        <taxon>Comamonadaceae</taxon>
        <taxon>Ottowia</taxon>
    </lineage>
</organism>
<dbReference type="SUPFAM" id="SSF89796">
    <property type="entry name" value="CoA-transferase family III (CaiB/BaiF)"/>
    <property type="match status" value="1"/>
</dbReference>
<proteinExistence type="predicted"/>
<evidence type="ECO:0000256" key="1">
    <source>
        <dbReference type="ARBA" id="ARBA00022679"/>
    </source>
</evidence>
<dbReference type="Gene3D" id="3.40.50.10540">
    <property type="entry name" value="Crotonobetainyl-coa:carnitine coa-transferase, domain 1"/>
    <property type="match status" value="1"/>
</dbReference>
<sequence length="399" mass="43415">MSLPFSQIKILDFTRYISGPFASFQFAVLGAEVIKVEPLEGDPTREVTADKALADAKMSPMFLSMNLNKRSLALDLRSPESISILRTLVKDVDVVCENFRPGVMKDMGLDYETLKELNPRLIYCSISGFGQSGPEQYTAAFDGKIQAMSGVMSMNGDPAGGPMRIGFAACDLMAGSTGAFAIASALFERERTGKGAFLDVAMLDSALAFLSSQVSETTMTGVKHTQIGNQSVSRKPTGNRFKTGGGDIVLAVMKEKQFINLMRTLGLGEALNDPRFANWSTRIEHEPALRELIETAMSTQSAELWEETLTAADVPCGAIRRIDQIIQHPQLKHRAVLQKVQTPKGEVSMAVAGFQWSDKAPTIDACAPRLGQHTQAILREAGYSQDQIEQLREQGTLAG</sequence>
<dbReference type="Gene3D" id="3.30.1540.10">
    <property type="entry name" value="formyl-coa transferase, domain 3"/>
    <property type="match status" value="1"/>
</dbReference>
<dbReference type="RefSeq" id="WP_354447193.1">
    <property type="nucleotide sequence ID" value="NZ_JBEPSH010000009.1"/>
</dbReference>
<dbReference type="PANTHER" id="PTHR48207">
    <property type="entry name" value="SUCCINATE--HYDROXYMETHYLGLUTARATE COA-TRANSFERASE"/>
    <property type="match status" value="1"/>
</dbReference>
<accession>A0ABV2QDZ8</accession>
<dbReference type="InterPro" id="IPR050483">
    <property type="entry name" value="CoA-transferase_III_domain"/>
</dbReference>
<dbReference type="PANTHER" id="PTHR48207:SF3">
    <property type="entry name" value="SUCCINATE--HYDROXYMETHYLGLUTARATE COA-TRANSFERASE"/>
    <property type="match status" value="1"/>
</dbReference>
<comment type="caution">
    <text evidence="2">The sequence shown here is derived from an EMBL/GenBank/DDBJ whole genome shotgun (WGS) entry which is preliminary data.</text>
</comment>